<dbReference type="GO" id="GO:0045259">
    <property type="term" value="C:proton-transporting ATP synthase complex"/>
    <property type="evidence" value="ECO:0007669"/>
    <property type="project" value="UniProtKB-KW"/>
</dbReference>
<dbReference type="GO" id="GO:0033177">
    <property type="term" value="C:proton-transporting two-sector ATPase complex, proton-transporting domain"/>
    <property type="evidence" value="ECO:0007669"/>
    <property type="project" value="InterPro"/>
</dbReference>
<evidence type="ECO:0000256" key="3">
    <source>
        <dbReference type="ARBA" id="ARBA00022448"/>
    </source>
</evidence>
<accession>A0A1H8UZM1</accession>
<dbReference type="RefSeq" id="WP_211609204.1">
    <property type="nucleotide sequence ID" value="NZ_FODV01000013.1"/>
</dbReference>
<evidence type="ECO:0000259" key="13">
    <source>
        <dbReference type="Pfam" id="PF00137"/>
    </source>
</evidence>
<evidence type="ECO:0000256" key="6">
    <source>
        <dbReference type="ARBA" id="ARBA00022781"/>
    </source>
</evidence>
<keyword evidence="4" id="KW-0138">CF(0)</keyword>
<dbReference type="InterPro" id="IPR035921">
    <property type="entry name" value="F/V-ATP_Csub_sf"/>
</dbReference>
<comment type="similarity">
    <text evidence="2">Belongs to the ATPase C chain family.</text>
</comment>
<dbReference type="NCBIfam" id="TIGR01260">
    <property type="entry name" value="ATP_synt_c"/>
    <property type="match status" value="1"/>
</dbReference>
<name>A0A1H8UZM1_9EURY</name>
<keyword evidence="9" id="KW-0446">Lipid-binding</keyword>
<keyword evidence="8" id="KW-0406">Ion transport</keyword>
<evidence type="ECO:0000256" key="7">
    <source>
        <dbReference type="ARBA" id="ARBA00022989"/>
    </source>
</evidence>
<evidence type="ECO:0000256" key="8">
    <source>
        <dbReference type="ARBA" id="ARBA00023065"/>
    </source>
</evidence>
<keyword evidence="10 12" id="KW-0472">Membrane</keyword>
<feature type="domain" description="V-ATPase proteolipid subunit C-like" evidence="13">
    <location>
        <begin position="105"/>
        <end position="168"/>
    </location>
</feature>
<comment type="subcellular location">
    <subcellularLocation>
        <location evidence="1">Membrane</location>
        <topology evidence="1">Multi-pass membrane protein</topology>
    </subcellularLocation>
</comment>
<dbReference type="GO" id="GO:0015986">
    <property type="term" value="P:proton motive force-driven ATP synthesis"/>
    <property type="evidence" value="ECO:0007669"/>
    <property type="project" value="InterPro"/>
</dbReference>
<evidence type="ECO:0000313" key="15">
    <source>
        <dbReference type="Proteomes" id="UP000199126"/>
    </source>
</evidence>
<dbReference type="HAMAP" id="MF_01396">
    <property type="entry name" value="ATP_synth_c_bact"/>
    <property type="match status" value="1"/>
</dbReference>
<dbReference type="PANTHER" id="PTHR10031">
    <property type="entry name" value="ATP SYNTHASE LIPID-BINDING PROTEIN, MITOCHONDRIAL"/>
    <property type="match status" value="1"/>
</dbReference>
<feature type="transmembrane region" description="Helical" evidence="12">
    <location>
        <begin position="147"/>
        <end position="171"/>
    </location>
</feature>
<dbReference type="EMBL" id="FODV01000013">
    <property type="protein sequence ID" value="SEP08591.1"/>
    <property type="molecule type" value="Genomic_DNA"/>
</dbReference>
<dbReference type="Gene3D" id="1.20.120.610">
    <property type="entry name" value="lithium bound rotor ring of v- atpase"/>
    <property type="match status" value="1"/>
</dbReference>
<feature type="transmembrane region" description="Helical" evidence="12">
    <location>
        <begin position="98"/>
        <end position="118"/>
    </location>
</feature>
<feature type="transmembrane region" description="Helical" evidence="12">
    <location>
        <begin position="6"/>
        <end position="28"/>
    </location>
</feature>
<organism evidence="14 15">
    <name type="scientific">Halogranum amylolyticum</name>
    <dbReference type="NCBI Taxonomy" id="660520"/>
    <lineage>
        <taxon>Archaea</taxon>
        <taxon>Methanobacteriati</taxon>
        <taxon>Methanobacteriota</taxon>
        <taxon>Stenosarchaea group</taxon>
        <taxon>Halobacteria</taxon>
        <taxon>Halobacteriales</taxon>
        <taxon>Haloferacaceae</taxon>
    </lineage>
</organism>
<dbReference type="Proteomes" id="UP000199126">
    <property type="component" value="Unassembled WGS sequence"/>
</dbReference>
<dbReference type="PROSITE" id="PS00605">
    <property type="entry name" value="ATPASE_C"/>
    <property type="match status" value="1"/>
</dbReference>
<dbReference type="AlphaFoldDB" id="A0A1H8UZM1"/>
<keyword evidence="11" id="KW-0066">ATP synthesis</keyword>
<evidence type="ECO:0000256" key="5">
    <source>
        <dbReference type="ARBA" id="ARBA00022692"/>
    </source>
</evidence>
<evidence type="ECO:0000256" key="12">
    <source>
        <dbReference type="SAM" id="Phobius"/>
    </source>
</evidence>
<dbReference type="GO" id="GO:0015078">
    <property type="term" value="F:proton transmembrane transporter activity"/>
    <property type="evidence" value="ECO:0007669"/>
    <property type="project" value="InterPro"/>
</dbReference>
<keyword evidence="15" id="KW-1185">Reference proteome</keyword>
<keyword evidence="5 12" id="KW-0812">Transmembrane</keyword>
<gene>
    <name evidence="14" type="ORF">SAMN04487948_11389</name>
</gene>
<evidence type="ECO:0000256" key="11">
    <source>
        <dbReference type="ARBA" id="ARBA00023310"/>
    </source>
</evidence>
<dbReference type="InterPro" id="IPR002379">
    <property type="entry name" value="ATPase_proteolipid_c-like_dom"/>
</dbReference>
<keyword evidence="3" id="KW-0813">Transport</keyword>
<evidence type="ECO:0000256" key="1">
    <source>
        <dbReference type="ARBA" id="ARBA00004141"/>
    </source>
</evidence>
<dbReference type="SUPFAM" id="SSF81333">
    <property type="entry name" value="F1F0 ATP synthase subunit C"/>
    <property type="match status" value="2"/>
</dbReference>
<dbReference type="InterPro" id="IPR005953">
    <property type="entry name" value="ATP_synth_csu_bac/chlpt"/>
</dbReference>
<evidence type="ECO:0000256" key="2">
    <source>
        <dbReference type="ARBA" id="ARBA00006704"/>
    </source>
</evidence>
<protein>
    <submittedName>
        <fullName evidence="14">ATP synthase, F0 subunit c</fullName>
    </submittedName>
</protein>
<dbReference type="GO" id="GO:0008289">
    <property type="term" value="F:lipid binding"/>
    <property type="evidence" value="ECO:0007669"/>
    <property type="project" value="UniProtKB-KW"/>
</dbReference>
<feature type="domain" description="V-ATPase proteolipid subunit C-like" evidence="13">
    <location>
        <begin position="15"/>
        <end position="76"/>
    </location>
</feature>
<evidence type="ECO:0000256" key="9">
    <source>
        <dbReference type="ARBA" id="ARBA00023121"/>
    </source>
</evidence>
<evidence type="ECO:0000313" key="14">
    <source>
        <dbReference type="EMBL" id="SEP08591.1"/>
    </source>
</evidence>
<reference evidence="15" key="1">
    <citation type="submission" date="2016-10" db="EMBL/GenBank/DDBJ databases">
        <authorList>
            <person name="Varghese N."/>
            <person name="Submissions S."/>
        </authorList>
    </citation>
    <scope>NUCLEOTIDE SEQUENCE [LARGE SCALE GENOMIC DNA]</scope>
    <source>
        <strain evidence="15">CGMCC 1.10121</strain>
    </source>
</reference>
<keyword evidence="7 12" id="KW-1133">Transmembrane helix</keyword>
<proteinExistence type="inferred from homology"/>
<dbReference type="PRINTS" id="PR00124">
    <property type="entry name" value="ATPASEC"/>
</dbReference>
<dbReference type="InterPro" id="IPR020537">
    <property type="entry name" value="ATP_synth_F0_csu_DDCD_BS"/>
</dbReference>
<evidence type="ECO:0000256" key="4">
    <source>
        <dbReference type="ARBA" id="ARBA00022547"/>
    </source>
</evidence>
<evidence type="ECO:0000256" key="10">
    <source>
        <dbReference type="ARBA" id="ARBA00023136"/>
    </source>
</evidence>
<sequence>MVSETWFYIVVNVTTAISIGLGVLFPAIGQARAAAAASEATARQPDESDVISRTLYIGLAMIESQALYVLIVALILLFANPLEGRVSEAAAQGGDAMWFLILASVGAAVAINLGTMLASIGQGKVVESAVESIAEQPEARDEISRSLYISLALLESLALYALIVSLILLYANPLLETVLGAG</sequence>
<dbReference type="InterPro" id="IPR000454">
    <property type="entry name" value="ATP_synth_F0_csu"/>
</dbReference>
<dbReference type="Pfam" id="PF00137">
    <property type="entry name" value="ATP-synt_C"/>
    <property type="match status" value="2"/>
</dbReference>
<feature type="transmembrane region" description="Helical" evidence="12">
    <location>
        <begin position="55"/>
        <end position="78"/>
    </location>
</feature>
<dbReference type="CDD" id="cd18121">
    <property type="entry name" value="ATP-synt_Fo_c"/>
    <property type="match status" value="2"/>
</dbReference>
<keyword evidence="6" id="KW-0375">Hydrogen ion transport</keyword>
<dbReference type="PANTHER" id="PTHR10031:SF0">
    <property type="entry name" value="ATPASE PROTEIN 9"/>
    <property type="match status" value="1"/>
</dbReference>